<proteinExistence type="predicted"/>
<dbReference type="PROSITE" id="PS50995">
    <property type="entry name" value="HTH_MARR_2"/>
    <property type="match status" value="1"/>
</dbReference>
<protein>
    <submittedName>
        <fullName evidence="6">MarR family transcriptional regulator</fullName>
    </submittedName>
</protein>
<evidence type="ECO:0000256" key="3">
    <source>
        <dbReference type="ARBA" id="ARBA00023163"/>
    </source>
</evidence>
<dbReference type="GO" id="GO:0003677">
    <property type="term" value="F:DNA binding"/>
    <property type="evidence" value="ECO:0007669"/>
    <property type="project" value="UniProtKB-KW"/>
</dbReference>
<dbReference type="InterPro" id="IPR023187">
    <property type="entry name" value="Tscrpt_reg_MarR-type_CS"/>
</dbReference>
<accession>A0A916J700</accession>
<gene>
    <name evidence="6" type="ORF">GTOL_13021</name>
</gene>
<dbReference type="EMBL" id="CAJQUM010000001">
    <property type="protein sequence ID" value="CAG4885138.1"/>
    <property type="molecule type" value="Genomic_DNA"/>
</dbReference>
<evidence type="ECO:0000256" key="2">
    <source>
        <dbReference type="ARBA" id="ARBA00023125"/>
    </source>
</evidence>
<reference evidence="6" key="1">
    <citation type="submission" date="2021-04" db="EMBL/GenBank/DDBJ databases">
        <authorList>
            <person name="Hornung B."/>
        </authorList>
    </citation>
    <scope>NUCLEOTIDE SEQUENCE</scope>
    <source>
        <strain evidence="6">G5G6</strain>
    </source>
</reference>
<name>A0A916J700_9PROT</name>
<dbReference type="PANTHER" id="PTHR42756">
    <property type="entry name" value="TRANSCRIPTIONAL REGULATOR, MARR"/>
    <property type="match status" value="1"/>
</dbReference>
<feature type="compositionally biased region" description="Basic residues" evidence="4">
    <location>
        <begin position="1"/>
        <end position="11"/>
    </location>
</feature>
<comment type="caution">
    <text evidence="6">The sequence shown here is derived from an EMBL/GenBank/DDBJ whole genome shotgun (WGS) entry which is preliminary data.</text>
</comment>
<sequence>MTKAKAVKTAKMRQNASSDNRHTSAADLGASQRRDMKLGFLIQDVSRTRRKAFDQLMKPLGVTRAQWWVLANLARQDGMTQVELADILEVGKASLGSIVERLESRGWVERQGDPIDKRIKRIYLTQKGQRLLEKMTIAERELNDLNIHRLTETDRNELVRLLSLISLTSRVMDRV</sequence>
<evidence type="ECO:0000256" key="1">
    <source>
        <dbReference type="ARBA" id="ARBA00023015"/>
    </source>
</evidence>
<dbReference type="PANTHER" id="PTHR42756:SF1">
    <property type="entry name" value="TRANSCRIPTIONAL REPRESSOR OF EMRAB OPERON"/>
    <property type="match status" value="1"/>
</dbReference>
<dbReference type="PROSITE" id="PS01117">
    <property type="entry name" value="HTH_MARR_1"/>
    <property type="match status" value="1"/>
</dbReference>
<organism evidence="6 7">
    <name type="scientific">Georgfuchsia toluolica</name>
    <dbReference type="NCBI Taxonomy" id="424218"/>
    <lineage>
        <taxon>Bacteria</taxon>
        <taxon>Pseudomonadati</taxon>
        <taxon>Pseudomonadota</taxon>
        <taxon>Betaproteobacteria</taxon>
        <taxon>Nitrosomonadales</taxon>
        <taxon>Sterolibacteriaceae</taxon>
        <taxon>Georgfuchsia</taxon>
    </lineage>
</organism>
<keyword evidence="3" id="KW-0804">Transcription</keyword>
<evidence type="ECO:0000259" key="5">
    <source>
        <dbReference type="PROSITE" id="PS50995"/>
    </source>
</evidence>
<dbReference type="PRINTS" id="PR00598">
    <property type="entry name" value="HTHMARR"/>
</dbReference>
<dbReference type="AlphaFoldDB" id="A0A916J700"/>
<evidence type="ECO:0000313" key="6">
    <source>
        <dbReference type="EMBL" id="CAG4885138.1"/>
    </source>
</evidence>
<keyword evidence="2" id="KW-0238">DNA-binding</keyword>
<dbReference type="GO" id="GO:0003700">
    <property type="term" value="F:DNA-binding transcription factor activity"/>
    <property type="evidence" value="ECO:0007669"/>
    <property type="project" value="InterPro"/>
</dbReference>
<dbReference type="Proteomes" id="UP000742786">
    <property type="component" value="Unassembled WGS sequence"/>
</dbReference>
<keyword evidence="7" id="KW-1185">Reference proteome</keyword>
<feature type="region of interest" description="Disordered" evidence="4">
    <location>
        <begin position="1"/>
        <end position="29"/>
    </location>
</feature>
<feature type="domain" description="HTH marR-type" evidence="5">
    <location>
        <begin position="35"/>
        <end position="173"/>
    </location>
</feature>
<dbReference type="InterPro" id="IPR036388">
    <property type="entry name" value="WH-like_DNA-bd_sf"/>
</dbReference>
<dbReference type="InterPro" id="IPR036390">
    <property type="entry name" value="WH_DNA-bd_sf"/>
</dbReference>
<dbReference type="SUPFAM" id="SSF46785">
    <property type="entry name" value="Winged helix' DNA-binding domain"/>
    <property type="match status" value="1"/>
</dbReference>
<dbReference type="SMART" id="SM00347">
    <property type="entry name" value="HTH_MARR"/>
    <property type="match status" value="1"/>
</dbReference>
<dbReference type="InterPro" id="IPR000835">
    <property type="entry name" value="HTH_MarR-typ"/>
</dbReference>
<dbReference type="Gene3D" id="1.10.10.10">
    <property type="entry name" value="Winged helix-like DNA-binding domain superfamily/Winged helix DNA-binding domain"/>
    <property type="match status" value="1"/>
</dbReference>
<keyword evidence="1" id="KW-0805">Transcription regulation</keyword>
<evidence type="ECO:0000256" key="4">
    <source>
        <dbReference type="SAM" id="MobiDB-lite"/>
    </source>
</evidence>
<evidence type="ECO:0000313" key="7">
    <source>
        <dbReference type="Proteomes" id="UP000742786"/>
    </source>
</evidence>
<dbReference type="Pfam" id="PF12802">
    <property type="entry name" value="MarR_2"/>
    <property type="match status" value="1"/>
</dbReference>
<dbReference type="RefSeq" id="WP_220636913.1">
    <property type="nucleotide sequence ID" value="NZ_CAJQUM010000001.1"/>
</dbReference>